<gene>
    <name evidence="3" type="ORF">KEF29_16650</name>
</gene>
<dbReference type="InterPro" id="IPR029063">
    <property type="entry name" value="SAM-dependent_MTases_sf"/>
</dbReference>
<dbReference type="InterPro" id="IPR013216">
    <property type="entry name" value="Methyltransf_11"/>
</dbReference>
<dbReference type="AlphaFoldDB" id="A0A941FHW7"/>
<reference evidence="3 4" key="1">
    <citation type="submission" date="2021-04" db="EMBL/GenBank/DDBJ databases">
        <title>Characterization of the biosynthetic gene cluster of new lipopeptides with antitumor activity in the genome of the marine Streptomyces PHM034.</title>
        <authorList>
            <person name="Ceniceros A."/>
            <person name="Canedo L."/>
            <person name="Mendez C."/>
            <person name="Olano C."/>
            <person name="Schleissner C."/>
            <person name="Cuevas C."/>
            <person name="De La Calle F."/>
            <person name="Salas J.A."/>
        </authorList>
    </citation>
    <scope>NUCLEOTIDE SEQUENCE [LARGE SCALE GENOMIC DNA]</scope>
    <source>
        <strain evidence="3 4">PHM034</strain>
    </source>
</reference>
<name>A0A941FHW7_9ACTN</name>
<keyword evidence="4" id="KW-1185">Reference proteome</keyword>
<dbReference type="GO" id="GO:0003838">
    <property type="term" value="F:sterol 24-C-methyltransferase activity"/>
    <property type="evidence" value="ECO:0007669"/>
    <property type="project" value="TreeGrafter"/>
</dbReference>
<dbReference type="CDD" id="cd02440">
    <property type="entry name" value="AdoMet_MTases"/>
    <property type="match status" value="1"/>
</dbReference>
<dbReference type="EMBL" id="JAGTPG010000002">
    <property type="protein sequence ID" value="MBR8640402.1"/>
    <property type="molecule type" value="Genomic_DNA"/>
</dbReference>
<evidence type="ECO:0000313" key="4">
    <source>
        <dbReference type="Proteomes" id="UP000682308"/>
    </source>
</evidence>
<dbReference type="Gene3D" id="3.40.50.150">
    <property type="entry name" value="Vaccinia Virus protein VP39"/>
    <property type="match status" value="1"/>
</dbReference>
<protein>
    <submittedName>
        <fullName evidence="3">Class I SAM-dependent methyltransferase</fullName>
    </submittedName>
</protein>
<sequence>MARSGGAMARTAVARLHLAPDAHVLEIGFGPGLALQRLAEVVEDGRLTGVDPSEVMHQHATRRNQAAIRDGRLILLKATAATLPLDDDTVDAVLAIDNLHFWPDITAGLREISRVLRSCGRFVCAFTPPSGGPPYRLADAVADAGYVDITEARATPGYILTATNP</sequence>
<dbReference type="GO" id="GO:0032259">
    <property type="term" value="P:methylation"/>
    <property type="evidence" value="ECO:0007669"/>
    <property type="project" value="UniProtKB-KW"/>
</dbReference>
<dbReference type="PANTHER" id="PTHR44068">
    <property type="entry name" value="ZGC:194242"/>
    <property type="match status" value="1"/>
</dbReference>
<organism evidence="3 4">
    <name type="scientific">Streptomyces tuirus</name>
    <dbReference type="NCBI Taxonomy" id="68278"/>
    <lineage>
        <taxon>Bacteria</taxon>
        <taxon>Bacillati</taxon>
        <taxon>Actinomycetota</taxon>
        <taxon>Actinomycetes</taxon>
        <taxon>Kitasatosporales</taxon>
        <taxon>Streptomycetaceae</taxon>
        <taxon>Streptomyces</taxon>
    </lineage>
</organism>
<proteinExistence type="predicted"/>
<evidence type="ECO:0000313" key="3">
    <source>
        <dbReference type="EMBL" id="MBR8640402.1"/>
    </source>
</evidence>
<dbReference type="SUPFAM" id="SSF53335">
    <property type="entry name" value="S-adenosyl-L-methionine-dependent methyltransferases"/>
    <property type="match status" value="1"/>
</dbReference>
<dbReference type="Proteomes" id="UP000682308">
    <property type="component" value="Unassembled WGS sequence"/>
</dbReference>
<keyword evidence="1" id="KW-0808">Transferase</keyword>
<dbReference type="GO" id="GO:0016126">
    <property type="term" value="P:sterol biosynthetic process"/>
    <property type="evidence" value="ECO:0007669"/>
    <property type="project" value="TreeGrafter"/>
</dbReference>
<feature type="domain" description="Methyltransferase type 11" evidence="2">
    <location>
        <begin position="25"/>
        <end position="124"/>
    </location>
</feature>
<evidence type="ECO:0000259" key="2">
    <source>
        <dbReference type="Pfam" id="PF08241"/>
    </source>
</evidence>
<dbReference type="PANTHER" id="PTHR44068:SF1">
    <property type="entry name" value="HYPOTHETICAL LOC100005854"/>
    <property type="match status" value="1"/>
</dbReference>
<evidence type="ECO:0000256" key="1">
    <source>
        <dbReference type="ARBA" id="ARBA00022679"/>
    </source>
</evidence>
<dbReference type="InterPro" id="IPR050447">
    <property type="entry name" value="Erg6_SMT_methyltransf"/>
</dbReference>
<accession>A0A941FHW7</accession>
<comment type="caution">
    <text evidence="3">The sequence shown here is derived from an EMBL/GenBank/DDBJ whole genome shotgun (WGS) entry which is preliminary data.</text>
</comment>
<keyword evidence="3" id="KW-0489">Methyltransferase</keyword>
<dbReference type="Pfam" id="PF08241">
    <property type="entry name" value="Methyltransf_11"/>
    <property type="match status" value="1"/>
</dbReference>